<sequence>GIDTIETTRNGTEFLNDGKNGLLRGIWFNGRSPDYIDAFNILDALFNPISASSFCNLTDPPSIHMACLC</sequence>
<comment type="caution">
    <text evidence="1">The sequence shown here is derived from an EMBL/GenBank/DDBJ whole genome shotgun (WGS) entry which is preliminary data.</text>
</comment>
<gene>
    <name evidence="1" type="ORF">S12H4_40221</name>
</gene>
<evidence type="ECO:0000313" key="1">
    <source>
        <dbReference type="EMBL" id="GAI91343.1"/>
    </source>
</evidence>
<protein>
    <submittedName>
        <fullName evidence="1">Uncharacterized protein</fullName>
    </submittedName>
</protein>
<reference evidence="1" key="1">
    <citation type="journal article" date="2014" name="Front. Microbiol.">
        <title>High frequency of phylogenetically diverse reductive dehalogenase-homologous genes in deep subseafloor sedimentary metagenomes.</title>
        <authorList>
            <person name="Kawai M."/>
            <person name="Futagami T."/>
            <person name="Toyoda A."/>
            <person name="Takaki Y."/>
            <person name="Nishi S."/>
            <person name="Hori S."/>
            <person name="Arai W."/>
            <person name="Tsubouchi T."/>
            <person name="Morono Y."/>
            <person name="Uchiyama I."/>
            <person name="Ito T."/>
            <person name="Fujiyama A."/>
            <person name="Inagaki F."/>
            <person name="Takami H."/>
        </authorList>
    </citation>
    <scope>NUCLEOTIDE SEQUENCE</scope>
    <source>
        <strain evidence="1">Expedition CK06-06</strain>
    </source>
</reference>
<dbReference type="EMBL" id="BARW01024394">
    <property type="protein sequence ID" value="GAI91343.1"/>
    <property type="molecule type" value="Genomic_DNA"/>
</dbReference>
<name>X1SEG2_9ZZZZ</name>
<accession>X1SEG2</accession>
<dbReference type="AlphaFoldDB" id="X1SEG2"/>
<feature type="non-terminal residue" evidence="1">
    <location>
        <position position="1"/>
    </location>
</feature>
<proteinExistence type="predicted"/>
<organism evidence="1">
    <name type="scientific">marine sediment metagenome</name>
    <dbReference type="NCBI Taxonomy" id="412755"/>
    <lineage>
        <taxon>unclassified sequences</taxon>
        <taxon>metagenomes</taxon>
        <taxon>ecological metagenomes</taxon>
    </lineage>
</organism>